<dbReference type="InterPro" id="IPR052021">
    <property type="entry name" value="Type-I_RS_S_subunit"/>
</dbReference>
<sequence>MKVDWVPIGAVMSVARRSVTVDPDESYVEVGVRSFGKGVFLKSPVDGASLGNKKIYRIEPGDLVVSNIFAWEGAIGIAGADCDGTVGSHRFITLRPNDGAGVVPRYVSHYLLSEQGLEAIRRASPGSAGRNRTLSLKALDRIAIPLPTLADQRRIADQLDAVVAAQTRVAGSGRSLDLVGVTESLLDMIWGSCPTIALSSILTPSMDVVDVVDDEVYPMVGVKSHGRGAFHSGSLSGGSTRYTRLRRLTHGQVIYPKLMAWGGAFDVLGPEFEGDYVSPEFVTFDLRCDDVSLAYLRALLQSERWRRIAEDASRGTNVNRRRLHPDGFLALEVPLPTSDQVLKINRVLALARNSDEASRKVVEVGSMLISTSRNEVFSQLTR</sequence>
<dbReference type="OrthoDB" id="3197085at2"/>
<evidence type="ECO:0000313" key="5">
    <source>
        <dbReference type="EMBL" id="AMD87211.1"/>
    </source>
</evidence>
<dbReference type="PANTHER" id="PTHR30408:SF12">
    <property type="entry name" value="TYPE I RESTRICTION ENZYME MJAVIII SPECIFICITY SUBUNIT"/>
    <property type="match status" value="1"/>
</dbReference>
<dbReference type="InterPro" id="IPR000055">
    <property type="entry name" value="Restrct_endonuc_typeI_TRD"/>
</dbReference>
<dbReference type="RefSeq" id="WP_067941645.1">
    <property type="nucleotide sequence ID" value="NZ_CP014228.1"/>
</dbReference>
<dbReference type="KEGG" id="ard:AXF14_05945"/>
<dbReference type="Pfam" id="PF01420">
    <property type="entry name" value="Methylase_S"/>
    <property type="match status" value="1"/>
</dbReference>
<dbReference type="SUPFAM" id="SSF116734">
    <property type="entry name" value="DNA methylase specificity domain"/>
    <property type="match status" value="2"/>
</dbReference>
<dbReference type="AlphaFoldDB" id="A0A120KL37"/>
<evidence type="ECO:0000313" key="6">
    <source>
        <dbReference type="Proteomes" id="UP000065220"/>
    </source>
</evidence>
<keyword evidence="6" id="KW-1185">Reference proteome</keyword>
<dbReference type="GO" id="GO:0003677">
    <property type="term" value="F:DNA binding"/>
    <property type="evidence" value="ECO:0007669"/>
    <property type="project" value="UniProtKB-KW"/>
</dbReference>
<dbReference type="Gene3D" id="3.90.220.20">
    <property type="entry name" value="DNA methylase specificity domains"/>
    <property type="match status" value="2"/>
</dbReference>
<reference evidence="6" key="1">
    <citation type="submission" date="2016-02" db="EMBL/GenBank/DDBJ databases">
        <authorList>
            <person name="Holder M.E."/>
            <person name="Ajami N.J."/>
            <person name="Petrosino J.F."/>
        </authorList>
    </citation>
    <scope>NUCLEOTIDE SEQUENCE [LARGE SCALE GENOMIC DNA]</scope>
    <source>
        <strain evidence="6">CCUG 36733</strain>
    </source>
</reference>
<keyword evidence="2" id="KW-0680">Restriction system</keyword>
<name>A0A120KL37_ACTRD</name>
<keyword evidence="3" id="KW-0238">DNA-binding</keyword>
<dbReference type="GO" id="GO:0009307">
    <property type="term" value="P:DNA restriction-modification system"/>
    <property type="evidence" value="ECO:0007669"/>
    <property type="project" value="UniProtKB-KW"/>
</dbReference>
<dbReference type="Proteomes" id="UP000065220">
    <property type="component" value="Chromosome"/>
</dbReference>
<dbReference type="REBASE" id="140114">
    <property type="entry name" value="S.Ara36733II"/>
</dbReference>
<dbReference type="InterPro" id="IPR044946">
    <property type="entry name" value="Restrct_endonuc_typeI_TRD_sf"/>
</dbReference>
<evidence type="ECO:0000256" key="1">
    <source>
        <dbReference type="ARBA" id="ARBA00010923"/>
    </source>
</evidence>
<dbReference type="EMBL" id="CP014228">
    <property type="protein sequence ID" value="AMD87211.1"/>
    <property type="molecule type" value="Genomic_DNA"/>
</dbReference>
<evidence type="ECO:0000259" key="4">
    <source>
        <dbReference type="Pfam" id="PF01420"/>
    </source>
</evidence>
<organism evidence="5 6">
    <name type="scientific">Actinomyces radicidentis</name>
    <dbReference type="NCBI Taxonomy" id="111015"/>
    <lineage>
        <taxon>Bacteria</taxon>
        <taxon>Bacillati</taxon>
        <taxon>Actinomycetota</taxon>
        <taxon>Actinomycetes</taxon>
        <taxon>Actinomycetales</taxon>
        <taxon>Actinomycetaceae</taxon>
        <taxon>Actinomyces</taxon>
    </lineage>
</organism>
<proteinExistence type="inferred from homology"/>
<feature type="domain" description="Type I restriction modification DNA specificity" evidence="4">
    <location>
        <begin position="50"/>
        <end position="164"/>
    </location>
</feature>
<dbReference type="CDD" id="cd17252">
    <property type="entry name" value="RMtype1_S_EcoKI-TRD1-CR1_like"/>
    <property type="match status" value="1"/>
</dbReference>
<accession>A0A120KL37</accession>
<dbReference type="PANTHER" id="PTHR30408">
    <property type="entry name" value="TYPE-1 RESTRICTION ENZYME ECOKI SPECIFICITY PROTEIN"/>
    <property type="match status" value="1"/>
</dbReference>
<evidence type="ECO:0000256" key="3">
    <source>
        <dbReference type="ARBA" id="ARBA00023125"/>
    </source>
</evidence>
<protein>
    <recommendedName>
        <fullName evidence="4">Type I restriction modification DNA specificity domain-containing protein</fullName>
    </recommendedName>
</protein>
<comment type="similarity">
    <text evidence="1">Belongs to the type-I restriction system S methylase family.</text>
</comment>
<gene>
    <name evidence="5" type="ORF">AXF14_05945</name>
</gene>
<evidence type="ECO:0000256" key="2">
    <source>
        <dbReference type="ARBA" id="ARBA00022747"/>
    </source>
</evidence>
<dbReference type="STRING" id="111015.AXF14_05945"/>